<dbReference type="STRING" id="84521.SAMN04487994_100244"/>
<reference evidence="12 13" key="1">
    <citation type="submission" date="2017-09" db="EMBL/GenBank/DDBJ databases">
        <title>Bacterial strain isolated from the female urinary microbiota.</title>
        <authorList>
            <person name="Thomas-White K."/>
            <person name="Kumar N."/>
            <person name="Forster S."/>
            <person name="Putonti C."/>
            <person name="Lawley T."/>
            <person name="Wolfe A.J."/>
        </authorList>
    </citation>
    <scope>NUCLEOTIDE SEQUENCE [LARGE SCALE GENOMIC DNA]</scope>
    <source>
        <strain evidence="12 13">UMB0852</strain>
    </source>
</reference>
<evidence type="ECO:0000256" key="9">
    <source>
        <dbReference type="ARBA" id="ARBA00048721"/>
    </source>
</evidence>
<evidence type="ECO:0000256" key="8">
    <source>
        <dbReference type="ARBA" id="ARBA00023027"/>
    </source>
</evidence>
<dbReference type="NCBIfam" id="NF000841">
    <property type="entry name" value="PRK00071.1-4"/>
    <property type="match status" value="1"/>
</dbReference>
<dbReference type="GO" id="GO:0004515">
    <property type="term" value="F:nicotinate-nucleotide adenylyltransferase activity"/>
    <property type="evidence" value="ECO:0007669"/>
    <property type="project" value="UniProtKB-UniRule"/>
</dbReference>
<dbReference type="SUPFAM" id="SSF52374">
    <property type="entry name" value="Nucleotidylyl transferase"/>
    <property type="match status" value="1"/>
</dbReference>
<dbReference type="NCBIfam" id="NF000840">
    <property type="entry name" value="PRK00071.1-3"/>
    <property type="match status" value="1"/>
</dbReference>
<accession>A0A1G8IWA3</accession>
<proteinExistence type="inferred from homology"/>
<comment type="caution">
    <text evidence="12">The sequence shown here is derived from an EMBL/GenBank/DDBJ whole genome shotgun (WGS) entry which is preliminary data.</text>
</comment>
<evidence type="ECO:0000256" key="10">
    <source>
        <dbReference type="HAMAP-Rule" id="MF_00244"/>
    </source>
</evidence>
<keyword evidence="5 10" id="KW-0548">Nucleotidyltransferase</keyword>
<gene>
    <name evidence="10 12" type="primary">nadD</name>
    <name evidence="12" type="ORF">CJ205_00430</name>
</gene>
<protein>
    <recommendedName>
        <fullName evidence="10">Probable nicotinate-nucleotide adenylyltransferase</fullName>
        <ecNumber evidence="10">2.7.7.18</ecNumber>
    </recommendedName>
    <alternativeName>
        <fullName evidence="10">Deamido-NAD(+) diphosphorylase</fullName>
    </alternativeName>
    <alternativeName>
        <fullName evidence="10">Deamido-NAD(+) pyrophosphorylase</fullName>
    </alternativeName>
    <alternativeName>
        <fullName evidence="10">Nicotinate mononucleotide adenylyltransferase</fullName>
        <shortName evidence="10">NaMN adenylyltransferase</shortName>
    </alternativeName>
</protein>
<dbReference type="InterPro" id="IPR004821">
    <property type="entry name" value="Cyt_trans-like"/>
</dbReference>
<keyword evidence="3 10" id="KW-0662">Pyridine nucleotide biosynthesis</keyword>
<evidence type="ECO:0000256" key="7">
    <source>
        <dbReference type="ARBA" id="ARBA00022840"/>
    </source>
</evidence>
<evidence type="ECO:0000256" key="1">
    <source>
        <dbReference type="ARBA" id="ARBA00002324"/>
    </source>
</evidence>
<evidence type="ECO:0000256" key="5">
    <source>
        <dbReference type="ARBA" id="ARBA00022695"/>
    </source>
</evidence>
<comment type="function">
    <text evidence="1 10">Catalyzes the reversible adenylation of nicotinate mononucleotide (NaMN) to nicotinic acid adenine dinucleotide (NaAD).</text>
</comment>
<dbReference type="PANTHER" id="PTHR39321:SF3">
    <property type="entry name" value="PHOSPHOPANTETHEINE ADENYLYLTRANSFERASE"/>
    <property type="match status" value="1"/>
</dbReference>
<dbReference type="InterPro" id="IPR005248">
    <property type="entry name" value="NadD/NMNAT"/>
</dbReference>
<dbReference type="NCBIfam" id="TIGR00125">
    <property type="entry name" value="cyt_tran_rel"/>
    <property type="match status" value="1"/>
</dbReference>
<dbReference type="HAMAP" id="MF_00244">
    <property type="entry name" value="NaMN_adenylyltr"/>
    <property type="match status" value="1"/>
</dbReference>
<comment type="pathway">
    <text evidence="2 10">Cofactor biosynthesis; NAD(+) biosynthesis; deamido-NAD(+) from nicotinate D-ribonucleotide: step 1/1.</text>
</comment>
<dbReference type="AlphaFoldDB" id="A0A1G8IWA3"/>
<evidence type="ECO:0000256" key="2">
    <source>
        <dbReference type="ARBA" id="ARBA00005019"/>
    </source>
</evidence>
<keyword evidence="7 10" id="KW-0067">ATP-binding</keyword>
<dbReference type="Pfam" id="PF01467">
    <property type="entry name" value="CTP_transf_like"/>
    <property type="match status" value="1"/>
</dbReference>
<comment type="catalytic activity">
    <reaction evidence="9 10">
        <text>nicotinate beta-D-ribonucleotide + ATP + H(+) = deamido-NAD(+) + diphosphate</text>
        <dbReference type="Rhea" id="RHEA:22860"/>
        <dbReference type="ChEBI" id="CHEBI:15378"/>
        <dbReference type="ChEBI" id="CHEBI:30616"/>
        <dbReference type="ChEBI" id="CHEBI:33019"/>
        <dbReference type="ChEBI" id="CHEBI:57502"/>
        <dbReference type="ChEBI" id="CHEBI:58437"/>
        <dbReference type="EC" id="2.7.7.18"/>
    </reaction>
</comment>
<sequence length="220" mass="25383">MKASTKTQKVASIYEQWEETFTQTALEPKQAGRQRIGILGGTFNPPHLGHLIMAEQAGYQLELDEVWFMPTAAPPHAQGKTTIDSKHRVAMTRLAIQDNERFKIQTYEVDRGGKNYTVKTMRHFVSLYPDVDFYFIIGGDSANDLPTWYKADEIAQLVHLVGVNRPGSKPYTHHYPILWIDSPLIDISSSQIRWMVFLEQSIRYQVPRAVEEYIKEHQLY</sequence>
<dbReference type="GO" id="GO:0009435">
    <property type="term" value="P:NAD+ biosynthetic process"/>
    <property type="evidence" value="ECO:0007669"/>
    <property type="project" value="UniProtKB-UniRule"/>
</dbReference>
<evidence type="ECO:0000256" key="3">
    <source>
        <dbReference type="ARBA" id="ARBA00022642"/>
    </source>
</evidence>
<dbReference type="EMBL" id="PNHE01000001">
    <property type="protein sequence ID" value="PMC59205.1"/>
    <property type="molecule type" value="Genomic_DNA"/>
</dbReference>
<dbReference type="PANTHER" id="PTHR39321">
    <property type="entry name" value="NICOTINATE-NUCLEOTIDE ADENYLYLTRANSFERASE-RELATED"/>
    <property type="match status" value="1"/>
</dbReference>
<dbReference type="OrthoDB" id="5295945at2"/>
<dbReference type="GO" id="GO:0005524">
    <property type="term" value="F:ATP binding"/>
    <property type="evidence" value="ECO:0007669"/>
    <property type="project" value="UniProtKB-KW"/>
</dbReference>
<keyword evidence="6 10" id="KW-0547">Nucleotide-binding</keyword>
<evidence type="ECO:0000256" key="6">
    <source>
        <dbReference type="ARBA" id="ARBA00022741"/>
    </source>
</evidence>
<keyword evidence="8 10" id="KW-0520">NAD</keyword>
<keyword evidence="4 10" id="KW-0808">Transferase</keyword>
<dbReference type="CDD" id="cd02165">
    <property type="entry name" value="NMNAT"/>
    <property type="match status" value="1"/>
</dbReference>
<name>A0A1G8IWA3_9LACT</name>
<organism evidence="12 13">
    <name type="scientific">Dolosicoccus paucivorans</name>
    <dbReference type="NCBI Taxonomy" id="84521"/>
    <lineage>
        <taxon>Bacteria</taxon>
        <taxon>Bacillati</taxon>
        <taxon>Bacillota</taxon>
        <taxon>Bacilli</taxon>
        <taxon>Lactobacillales</taxon>
        <taxon>Aerococcaceae</taxon>
        <taxon>Dolosicoccus</taxon>
    </lineage>
</organism>
<dbReference type="UniPathway" id="UPA00253">
    <property type="reaction ID" value="UER00332"/>
</dbReference>
<keyword evidence="13" id="KW-1185">Reference proteome</keyword>
<dbReference type="Gene3D" id="3.40.50.620">
    <property type="entry name" value="HUPs"/>
    <property type="match status" value="1"/>
</dbReference>
<comment type="similarity">
    <text evidence="10">Belongs to the NadD family.</text>
</comment>
<feature type="domain" description="Cytidyltransferase-like" evidence="11">
    <location>
        <begin position="38"/>
        <end position="193"/>
    </location>
</feature>
<evidence type="ECO:0000313" key="13">
    <source>
        <dbReference type="Proteomes" id="UP000235682"/>
    </source>
</evidence>
<evidence type="ECO:0000256" key="4">
    <source>
        <dbReference type="ARBA" id="ARBA00022679"/>
    </source>
</evidence>
<evidence type="ECO:0000259" key="11">
    <source>
        <dbReference type="Pfam" id="PF01467"/>
    </source>
</evidence>
<dbReference type="EC" id="2.7.7.18" evidence="10"/>
<dbReference type="Proteomes" id="UP000235682">
    <property type="component" value="Unassembled WGS sequence"/>
</dbReference>
<evidence type="ECO:0000313" key="12">
    <source>
        <dbReference type="EMBL" id="PMC59205.1"/>
    </source>
</evidence>
<dbReference type="NCBIfam" id="TIGR00482">
    <property type="entry name" value="nicotinate (nicotinamide) nucleotide adenylyltransferase"/>
    <property type="match status" value="1"/>
</dbReference>
<dbReference type="RefSeq" id="WP_092083852.1">
    <property type="nucleotide sequence ID" value="NZ_FNEL01000002.1"/>
</dbReference>
<dbReference type="InterPro" id="IPR014729">
    <property type="entry name" value="Rossmann-like_a/b/a_fold"/>
</dbReference>